<evidence type="ECO:0000313" key="8">
    <source>
        <dbReference type="EMBL" id="CAK9221230.1"/>
    </source>
</evidence>
<gene>
    <name evidence="8" type="ORF">CSSPTR1EN2_LOCUS15852</name>
</gene>
<name>A0ABP0UIW8_9BRYO</name>
<evidence type="ECO:0000256" key="2">
    <source>
        <dbReference type="ARBA" id="ARBA00022676"/>
    </source>
</evidence>
<keyword evidence="9" id="KW-1185">Reference proteome</keyword>
<protein>
    <recommendedName>
        <fullName evidence="10">Fucosyltransferase</fullName>
    </recommendedName>
</protein>
<keyword evidence="7" id="KW-0812">Transmembrane</keyword>
<feature type="transmembrane region" description="Helical" evidence="7">
    <location>
        <begin position="12"/>
        <end position="32"/>
    </location>
</feature>
<keyword evidence="5" id="KW-0961">Cell wall biogenesis/degradation</keyword>
<proteinExistence type="inferred from homology"/>
<keyword evidence="7" id="KW-0472">Membrane</keyword>
<dbReference type="PANTHER" id="PTHR31889">
    <property type="entry name" value="FUCOSYLTRANSFERASE 2-RELATED"/>
    <property type="match status" value="1"/>
</dbReference>
<keyword evidence="3" id="KW-0808">Transferase</keyword>
<evidence type="ECO:0000256" key="6">
    <source>
        <dbReference type="SAM" id="MobiDB-lite"/>
    </source>
</evidence>
<dbReference type="Pfam" id="PF03254">
    <property type="entry name" value="XG_FTase"/>
    <property type="match status" value="1"/>
</dbReference>
<reference evidence="8" key="1">
    <citation type="submission" date="2024-02" db="EMBL/GenBank/DDBJ databases">
        <authorList>
            <consortium name="ELIXIR-Norway"/>
            <consortium name="Elixir Norway"/>
        </authorList>
    </citation>
    <scope>NUCLEOTIDE SEQUENCE</scope>
</reference>
<feature type="compositionally biased region" description="Low complexity" evidence="6">
    <location>
        <begin position="162"/>
        <end position="183"/>
    </location>
</feature>
<sequence>MGVPPEKRDHKELGAAILCSMLLIFLVLGSLVEVSPPHNVKRILEHALVVAHSPAVSSPVAVSDPTSDQQIFSSPVVVSDPTSDQQIVSSPDAVSDPTSDQQIVSSSVAVSDPTSDQQIVSSPVTVSDPTSDQQIVSSPVAVSAPTSDQRIGTNFYDHLSDPFEAASSPADPPAAASPAADRPAGTHVHNSVNHDAEDITVDYNTKILLPASVESLIRDIRVAALLANGGESVEPANFDEDGKKDWHEKNPCMSREKLSLRYPARKYAKDVEANPGWDAVFREYQILHRTCTRKLFQNVSQYFHTRDSSSPGCKFFVCDARNPSGLGNKILITVSCFLYAILTQRVLLVPSSDIPPVTNIMCEPFEGSSWKLDRDTVGLPMPSPLWASMQQLLSVVDSTSMQGSHHDDISSTIHENGAASTTSVIYAADVTDNYFAFHPDNRFFCLTEQIFLRNVTWVNLVGNQYFVPKLFGIPIFRTTLEDLFPDRLVLTHLLRRLMLPGDSVWVQVEKVQAMQPGYRADRRLGVQIRYLGGQEQFDSMHTSIEARIKECALQNGMLPHHTESAEAENSQSLLRSSAAQSVNSSAVPRGTTVFVASLYDNFEKALVSDYLHNPAANGENVTVVQLSNRHDQGFTVEEDIQALTEMIFLSFSDDLIVSPKSTFGIVAQGYGALKPWFVGMEGSDPPCTRGQTVDGCYHIPEKNLFCPFDPELDGVSIVEIVPYVKECLPVDRPDGIQLITS</sequence>
<feature type="region of interest" description="Disordered" evidence="6">
    <location>
        <begin position="159"/>
        <end position="193"/>
    </location>
</feature>
<organism evidence="8 9">
    <name type="scientific">Sphagnum troendelagicum</name>
    <dbReference type="NCBI Taxonomy" id="128251"/>
    <lineage>
        <taxon>Eukaryota</taxon>
        <taxon>Viridiplantae</taxon>
        <taxon>Streptophyta</taxon>
        <taxon>Embryophyta</taxon>
        <taxon>Bryophyta</taxon>
        <taxon>Sphagnophytina</taxon>
        <taxon>Sphagnopsida</taxon>
        <taxon>Sphagnales</taxon>
        <taxon>Sphagnaceae</taxon>
        <taxon>Sphagnum</taxon>
    </lineage>
</organism>
<evidence type="ECO:0000256" key="1">
    <source>
        <dbReference type="ARBA" id="ARBA00010481"/>
    </source>
</evidence>
<dbReference type="Proteomes" id="UP001497512">
    <property type="component" value="Chromosome 3"/>
</dbReference>
<keyword evidence="2" id="KW-0328">Glycosyltransferase</keyword>
<evidence type="ECO:0000313" key="9">
    <source>
        <dbReference type="Proteomes" id="UP001497512"/>
    </source>
</evidence>
<feature type="compositionally biased region" description="Polar residues" evidence="6">
    <location>
        <begin position="96"/>
        <end position="119"/>
    </location>
</feature>
<dbReference type="InterPro" id="IPR004938">
    <property type="entry name" value="XG_FTase"/>
</dbReference>
<accession>A0ABP0UIW8</accession>
<feature type="region of interest" description="Disordered" evidence="6">
    <location>
        <begin position="76"/>
        <end position="146"/>
    </location>
</feature>
<evidence type="ECO:0000256" key="7">
    <source>
        <dbReference type="SAM" id="Phobius"/>
    </source>
</evidence>
<feature type="compositionally biased region" description="Low complexity" evidence="6">
    <location>
        <begin position="120"/>
        <end position="145"/>
    </location>
</feature>
<comment type="similarity">
    <text evidence="1">Belongs to the glycosyltransferase 37 family.</text>
</comment>
<dbReference type="PANTHER" id="PTHR31889:SF86">
    <property type="entry name" value="FUCOSYLTRANSFERASE"/>
    <property type="match status" value="1"/>
</dbReference>
<keyword evidence="7" id="KW-1133">Transmembrane helix</keyword>
<evidence type="ECO:0000256" key="5">
    <source>
        <dbReference type="ARBA" id="ARBA00023316"/>
    </source>
</evidence>
<keyword evidence="4" id="KW-0325">Glycoprotein</keyword>
<evidence type="ECO:0000256" key="3">
    <source>
        <dbReference type="ARBA" id="ARBA00022679"/>
    </source>
</evidence>
<dbReference type="EMBL" id="OZ019895">
    <property type="protein sequence ID" value="CAK9221230.1"/>
    <property type="molecule type" value="Genomic_DNA"/>
</dbReference>
<evidence type="ECO:0008006" key="10">
    <source>
        <dbReference type="Google" id="ProtNLM"/>
    </source>
</evidence>
<evidence type="ECO:0000256" key="4">
    <source>
        <dbReference type="ARBA" id="ARBA00023180"/>
    </source>
</evidence>